<feature type="domain" description="HTH lacI-type" evidence="4">
    <location>
        <begin position="1"/>
        <end position="55"/>
    </location>
</feature>
<dbReference type="SUPFAM" id="SSF53822">
    <property type="entry name" value="Periplasmic binding protein-like I"/>
    <property type="match status" value="1"/>
</dbReference>
<evidence type="ECO:0000256" key="2">
    <source>
        <dbReference type="ARBA" id="ARBA00023125"/>
    </source>
</evidence>
<dbReference type="OrthoDB" id="234496at2"/>
<dbReference type="InterPro" id="IPR000843">
    <property type="entry name" value="HTH_LacI"/>
</dbReference>
<gene>
    <name evidence="5" type="ORF">E4L95_06955</name>
</gene>
<evidence type="ECO:0000259" key="4">
    <source>
        <dbReference type="PROSITE" id="PS50932"/>
    </source>
</evidence>
<dbReference type="InterPro" id="IPR046335">
    <property type="entry name" value="LacI/GalR-like_sensor"/>
</dbReference>
<dbReference type="EMBL" id="SRPG01000047">
    <property type="protein sequence ID" value="TGN62363.1"/>
    <property type="molecule type" value="Genomic_DNA"/>
</dbReference>
<dbReference type="SMART" id="SM00354">
    <property type="entry name" value="HTH_LACI"/>
    <property type="match status" value="1"/>
</dbReference>
<dbReference type="InterPro" id="IPR010982">
    <property type="entry name" value="Lambda_DNA-bd_dom_sf"/>
</dbReference>
<dbReference type="Gene3D" id="1.10.260.40">
    <property type="entry name" value="lambda repressor-like DNA-binding domains"/>
    <property type="match status" value="1"/>
</dbReference>
<dbReference type="PANTHER" id="PTHR30146">
    <property type="entry name" value="LACI-RELATED TRANSCRIPTIONAL REPRESSOR"/>
    <property type="match status" value="1"/>
</dbReference>
<reference evidence="5 6" key="1">
    <citation type="submission" date="2019-03" db="EMBL/GenBank/DDBJ databases">
        <authorList>
            <person name="Li J."/>
        </authorList>
    </citation>
    <scope>NUCLEOTIDE SEQUENCE [LARGE SCALE GENOMIC DNA]</scope>
    <source>
        <strain evidence="5 6">3058</strain>
    </source>
</reference>
<dbReference type="PANTHER" id="PTHR30146:SF155">
    <property type="entry name" value="ALANINE RACEMASE"/>
    <property type="match status" value="1"/>
</dbReference>
<dbReference type="GO" id="GO:0003700">
    <property type="term" value="F:DNA-binding transcription factor activity"/>
    <property type="evidence" value="ECO:0007669"/>
    <property type="project" value="TreeGrafter"/>
</dbReference>
<keyword evidence="2 5" id="KW-0238">DNA-binding</keyword>
<dbReference type="Pfam" id="PF00356">
    <property type="entry name" value="LacI"/>
    <property type="match status" value="1"/>
</dbReference>
<dbReference type="CDD" id="cd01392">
    <property type="entry name" value="HTH_LacI"/>
    <property type="match status" value="1"/>
</dbReference>
<dbReference type="Pfam" id="PF13377">
    <property type="entry name" value="Peripla_BP_3"/>
    <property type="match status" value="1"/>
</dbReference>
<accession>A0A4Z1CDF0</accession>
<dbReference type="AlphaFoldDB" id="A0A4Z1CDF0"/>
<evidence type="ECO:0000256" key="1">
    <source>
        <dbReference type="ARBA" id="ARBA00023015"/>
    </source>
</evidence>
<keyword evidence="1" id="KW-0805">Transcription regulation</keyword>
<comment type="caution">
    <text evidence="5">The sequence shown here is derived from an EMBL/GenBank/DDBJ whole genome shotgun (WGS) entry which is preliminary data.</text>
</comment>
<proteinExistence type="predicted"/>
<dbReference type="SUPFAM" id="SSF47413">
    <property type="entry name" value="lambda repressor-like DNA-binding domains"/>
    <property type="match status" value="1"/>
</dbReference>
<evidence type="ECO:0000313" key="5">
    <source>
        <dbReference type="EMBL" id="TGN62363.1"/>
    </source>
</evidence>
<dbReference type="RefSeq" id="WP_135816987.1">
    <property type="nucleotide sequence ID" value="NZ_SRPG01000047.1"/>
</dbReference>
<dbReference type="GO" id="GO:0000976">
    <property type="term" value="F:transcription cis-regulatory region binding"/>
    <property type="evidence" value="ECO:0007669"/>
    <property type="project" value="TreeGrafter"/>
</dbReference>
<organism evidence="5 6">
    <name type="scientific">Paracoccus liaowanqingii</name>
    <dbReference type="NCBI Taxonomy" id="2560053"/>
    <lineage>
        <taxon>Bacteria</taxon>
        <taxon>Pseudomonadati</taxon>
        <taxon>Pseudomonadota</taxon>
        <taxon>Alphaproteobacteria</taxon>
        <taxon>Rhodobacterales</taxon>
        <taxon>Paracoccaceae</taxon>
        <taxon>Paracoccus</taxon>
    </lineage>
</organism>
<dbReference type="PROSITE" id="PS50932">
    <property type="entry name" value="HTH_LACI_2"/>
    <property type="match status" value="1"/>
</dbReference>
<evidence type="ECO:0000256" key="3">
    <source>
        <dbReference type="ARBA" id="ARBA00023163"/>
    </source>
</evidence>
<dbReference type="Gene3D" id="3.40.50.2300">
    <property type="match status" value="2"/>
</dbReference>
<keyword evidence="6" id="KW-1185">Reference proteome</keyword>
<name>A0A4Z1CDF0_9RHOB</name>
<dbReference type="Proteomes" id="UP000297972">
    <property type="component" value="Unassembled WGS sequence"/>
</dbReference>
<keyword evidence="3" id="KW-0804">Transcription</keyword>
<protein>
    <submittedName>
        <fullName evidence="5">LacI family DNA-binding transcriptional regulator</fullName>
    </submittedName>
</protein>
<dbReference type="InterPro" id="IPR028082">
    <property type="entry name" value="Peripla_BP_I"/>
</dbReference>
<evidence type="ECO:0000313" key="6">
    <source>
        <dbReference type="Proteomes" id="UP000297972"/>
    </source>
</evidence>
<sequence>MNIKDLAQHLGLSIGTVSRALNGKPDVNAQTRARVLGAASQLGYRPNASGRSLRRGSTQTVAFVMETGRADVRGDNFFVRIIDAMQDRLAAEDHDLIVLPSNSANDPTGFLRRTIARGIADAIVVTATQAHDPRIALLLDSRMPFLSFGRSQIAGSYAWIDLDFEGFLREAMAGLAALGHRRIAVSTPQGPSNIGMLMQATCREVCARLGLDSDPTLIVATESHEYGGNLVTRQLLDRPDPPTAVILHYEMMAFGAYSALRDAGLSPGPDMSIVTMRRSRQLRFLDPPVSACEIDVVGLGRRLADETLRVIRADDPPAQLLWPARPILTDSVAPPRGR</sequence>